<proteinExistence type="predicted"/>
<evidence type="ECO:0000313" key="3">
    <source>
        <dbReference type="Proteomes" id="UP000470213"/>
    </source>
</evidence>
<gene>
    <name evidence="2" type="ORF">GTH32_05810</name>
</gene>
<evidence type="ECO:0000313" key="2">
    <source>
        <dbReference type="EMBL" id="NDV90712.1"/>
    </source>
</evidence>
<organism evidence="2 3">
    <name type="scientific">Alteromonas profundi</name>
    <dbReference type="NCBI Taxonomy" id="2696062"/>
    <lineage>
        <taxon>Bacteria</taxon>
        <taxon>Pseudomonadati</taxon>
        <taxon>Pseudomonadota</taxon>
        <taxon>Gammaproteobacteria</taxon>
        <taxon>Alteromonadales</taxon>
        <taxon>Alteromonadaceae</taxon>
        <taxon>Alteromonas/Salinimonas group</taxon>
        <taxon>Alteromonas</taxon>
    </lineage>
</organism>
<dbReference type="EMBL" id="JAAAWN010000005">
    <property type="protein sequence ID" value="NDV90712.1"/>
    <property type="molecule type" value="Genomic_DNA"/>
</dbReference>
<dbReference type="Proteomes" id="UP000470213">
    <property type="component" value="Unassembled WGS sequence"/>
</dbReference>
<dbReference type="AlphaFoldDB" id="A0A7X5LJW1"/>
<dbReference type="RefSeq" id="WP_163084296.1">
    <property type="nucleotide sequence ID" value="NZ_JAAAWN010000005.1"/>
</dbReference>
<sequence length="200" mass="22225">MLVAISAVLLSSSIGLPIAPSPWQSSGVLNADVVIHTYMDYQCRFCRQQLTVMQRLVNRNANSIRWVSWLWPSNNIRSQHFAKVGYCVGTHYGNSAFTQFNQQFYALPPSLHDVEGIAMRISLQIPNIDKAVIEHCLTAKQTSEYFVQVNRFAQQDASFVGTPGMIIQVNGIQVKLQGFQSSAALEASIKKAASRDEAAF</sequence>
<feature type="domain" description="Thioredoxin-like fold" evidence="1">
    <location>
        <begin position="27"/>
        <end position="171"/>
    </location>
</feature>
<protein>
    <submittedName>
        <fullName evidence="2">Thioredoxin domain-containing protein</fullName>
    </submittedName>
</protein>
<dbReference type="InterPro" id="IPR012336">
    <property type="entry name" value="Thioredoxin-like_fold"/>
</dbReference>
<name>A0A7X5LJW1_9ALTE</name>
<dbReference type="SUPFAM" id="SSF52833">
    <property type="entry name" value="Thioredoxin-like"/>
    <property type="match status" value="1"/>
</dbReference>
<accession>A0A7X5LJW1</accession>
<comment type="caution">
    <text evidence="2">The sequence shown here is derived from an EMBL/GenBank/DDBJ whole genome shotgun (WGS) entry which is preliminary data.</text>
</comment>
<keyword evidence="3" id="KW-1185">Reference proteome</keyword>
<dbReference type="Pfam" id="PF13462">
    <property type="entry name" value="Thioredoxin_4"/>
    <property type="match status" value="1"/>
</dbReference>
<dbReference type="Gene3D" id="3.40.30.10">
    <property type="entry name" value="Glutaredoxin"/>
    <property type="match status" value="1"/>
</dbReference>
<evidence type="ECO:0000259" key="1">
    <source>
        <dbReference type="Pfam" id="PF13462"/>
    </source>
</evidence>
<dbReference type="InterPro" id="IPR036249">
    <property type="entry name" value="Thioredoxin-like_sf"/>
</dbReference>
<reference evidence="2 3" key="1">
    <citation type="submission" date="2020-01" db="EMBL/GenBank/DDBJ databases">
        <authorList>
            <person name="Chen J."/>
            <person name="Zhu S."/>
            <person name="Yang J."/>
        </authorList>
    </citation>
    <scope>NUCLEOTIDE SEQUENCE [LARGE SCALE GENOMIC DNA]</scope>
    <source>
        <strain evidence="2 3">345S023</strain>
    </source>
</reference>